<dbReference type="GO" id="GO:0051301">
    <property type="term" value="P:cell division"/>
    <property type="evidence" value="ECO:0007669"/>
    <property type="project" value="UniProtKB-KW"/>
</dbReference>
<evidence type="ECO:0000256" key="10">
    <source>
        <dbReference type="ARBA" id="ARBA00022960"/>
    </source>
</evidence>
<dbReference type="Pfam" id="PF02873">
    <property type="entry name" value="MurB_C"/>
    <property type="match status" value="1"/>
</dbReference>
<dbReference type="NCBIfam" id="TIGR00179">
    <property type="entry name" value="murB"/>
    <property type="match status" value="1"/>
</dbReference>
<dbReference type="GO" id="GO:0008360">
    <property type="term" value="P:regulation of cell shape"/>
    <property type="evidence" value="ECO:0007669"/>
    <property type="project" value="UniProtKB-KW"/>
</dbReference>
<evidence type="ECO:0000256" key="4">
    <source>
        <dbReference type="ARBA" id="ARBA00004752"/>
    </source>
</evidence>
<evidence type="ECO:0000256" key="5">
    <source>
        <dbReference type="ARBA" id="ARBA00022490"/>
    </source>
</evidence>
<dbReference type="GO" id="GO:0008762">
    <property type="term" value="F:UDP-N-acetylmuramate dehydrogenase activity"/>
    <property type="evidence" value="ECO:0007669"/>
    <property type="project" value="UniProtKB-UniRule"/>
</dbReference>
<dbReference type="SUPFAM" id="SSF56176">
    <property type="entry name" value="FAD-binding/transporter-associated domain-like"/>
    <property type="match status" value="1"/>
</dbReference>
<dbReference type="PANTHER" id="PTHR21071">
    <property type="entry name" value="UDP-N-ACETYLENOLPYRUVOYLGLUCOSAMINE REDUCTASE"/>
    <property type="match status" value="1"/>
</dbReference>
<keyword evidence="5 16" id="KW-0963">Cytoplasm</keyword>
<dbReference type="GO" id="GO:0071949">
    <property type="term" value="F:FAD binding"/>
    <property type="evidence" value="ECO:0007669"/>
    <property type="project" value="InterPro"/>
</dbReference>
<comment type="caution">
    <text evidence="18">The sequence shown here is derived from an EMBL/GenBank/DDBJ whole genome shotgun (WGS) entry which is preliminary data.</text>
</comment>
<keyword evidence="11 16" id="KW-0573">Peptidoglycan synthesis</keyword>
<dbReference type="HAMAP" id="MF_00037">
    <property type="entry name" value="MurB"/>
    <property type="match status" value="1"/>
</dbReference>
<dbReference type="GO" id="GO:0071555">
    <property type="term" value="P:cell wall organization"/>
    <property type="evidence" value="ECO:0007669"/>
    <property type="project" value="UniProtKB-KW"/>
</dbReference>
<evidence type="ECO:0000313" key="19">
    <source>
        <dbReference type="Proteomes" id="UP000249354"/>
    </source>
</evidence>
<dbReference type="Proteomes" id="UP000249354">
    <property type="component" value="Unassembled WGS sequence"/>
</dbReference>
<dbReference type="InterPro" id="IPR036318">
    <property type="entry name" value="FAD-bd_PCMH-like_sf"/>
</dbReference>
<evidence type="ECO:0000256" key="7">
    <source>
        <dbReference type="ARBA" id="ARBA00022630"/>
    </source>
</evidence>
<keyword evidence="13 16" id="KW-0131">Cell cycle</keyword>
<dbReference type="SUPFAM" id="SSF56194">
    <property type="entry name" value="Uridine diphospho-N-Acetylenolpyruvylglucosamine reductase, MurB, C-terminal domain"/>
    <property type="match status" value="1"/>
</dbReference>
<dbReference type="GO" id="GO:0009252">
    <property type="term" value="P:peptidoglycan biosynthetic process"/>
    <property type="evidence" value="ECO:0007669"/>
    <property type="project" value="UniProtKB-UniRule"/>
</dbReference>
<dbReference type="InterPro" id="IPR016167">
    <property type="entry name" value="FAD-bd_PCMH_sub1"/>
</dbReference>
<dbReference type="PROSITE" id="PS51387">
    <property type="entry name" value="FAD_PCMH"/>
    <property type="match status" value="1"/>
</dbReference>
<evidence type="ECO:0000256" key="2">
    <source>
        <dbReference type="ARBA" id="ARBA00003921"/>
    </source>
</evidence>
<evidence type="ECO:0000256" key="8">
    <source>
        <dbReference type="ARBA" id="ARBA00022827"/>
    </source>
</evidence>
<dbReference type="PANTHER" id="PTHR21071:SF4">
    <property type="entry name" value="UDP-N-ACETYLENOLPYRUVOYLGLUCOSAMINE REDUCTASE"/>
    <property type="match status" value="1"/>
</dbReference>
<evidence type="ECO:0000256" key="14">
    <source>
        <dbReference type="ARBA" id="ARBA00023316"/>
    </source>
</evidence>
<dbReference type="InterPro" id="IPR016169">
    <property type="entry name" value="FAD-bd_PCMH_sub2"/>
</dbReference>
<reference evidence="19" key="1">
    <citation type="submission" date="2018-04" db="EMBL/GenBank/DDBJ databases">
        <authorList>
            <person name="Cornet L."/>
        </authorList>
    </citation>
    <scope>NUCLEOTIDE SEQUENCE [LARGE SCALE GENOMIC DNA]</scope>
</reference>
<dbReference type="InterPro" id="IPR016166">
    <property type="entry name" value="FAD-bd_PCMH"/>
</dbReference>
<evidence type="ECO:0000256" key="1">
    <source>
        <dbReference type="ARBA" id="ARBA00001974"/>
    </source>
</evidence>
<protein>
    <recommendedName>
        <fullName evidence="16">UDP-N-acetylenolpyruvoylglucosamine reductase</fullName>
        <ecNumber evidence="16">1.3.1.98</ecNumber>
    </recommendedName>
    <alternativeName>
        <fullName evidence="16">UDP-N-acetylmuramate dehydrogenase</fullName>
    </alternativeName>
</protein>
<feature type="domain" description="FAD-binding PCMH-type" evidence="17">
    <location>
        <begin position="34"/>
        <end position="201"/>
    </location>
</feature>
<keyword evidence="12 16" id="KW-0560">Oxidoreductase</keyword>
<dbReference type="InterPro" id="IPR011601">
    <property type="entry name" value="MurB_C"/>
</dbReference>
<dbReference type="GO" id="GO:0005829">
    <property type="term" value="C:cytosol"/>
    <property type="evidence" value="ECO:0007669"/>
    <property type="project" value="TreeGrafter"/>
</dbReference>
<evidence type="ECO:0000256" key="11">
    <source>
        <dbReference type="ARBA" id="ARBA00022984"/>
    </source>
</evidence>
<gene>
    <name evidence="16" type="primary">murB</name>
    <name evidence="18" type="ORF">DCF25_12170</name>
</gene>
<feature type="active site" description="Proton donor" evidence="16">
    <location>
        <position position="231"/>
    </location>
</feature>
<evidence type="ECO:0000256" key="3">
    <source>
        <dbReference type="ARBA" id="ARBA00004496"/>
    </source>
</evidence>
<dbReference type="Gene3D" id="3.90.78.10">
    <property type="entry name" value="UDP-N-acetylenolpyruvoylglucosamine reductase, C-terminal domain"/>
    <property type="match status" value="1"/>
</dbReference>
<keyword evidence="14 16" id="KW-0961">Cell wall biogenesis/degradation</keyword>
<evidence type="ECO:0000313" key="18">
    <source>
        <dbReference type="EMBL" id="PZO16611.1"/>
    </source>
</evidence>
<comment type="similarity">
    <text evidence="16">Belongs to the MurB family.</text>
</comment>
<organism evidence="18 19">
    <name type="scientific">Leptolyngbya foveolarum</name>
    <dbReference type="NCBI Taxonomy" id="47253"/>
    <lineage>
        <taxon>Bacteria</taxon>
        <taxon>Bacillati</taxon>
        <taxon>Cyanobacteriota</taxon>
        <taxon>Cyanophyceae</taxon>
        <taxon>Leptolyngbyales</taxon>
        <taxon>Leptolyngbyaceae</taxon>
        <taxon>Leptolyngbya group</taxon>
        <taxon>Leptolyngbya</taxon>
    </lineage>
</organism>
<comment type="catalytic activity">
    <reaction evidence="15 16">
        <text>UDP-N-acetyl-alpha-D-muramate + NADP(+) = UDP-N-acetyl-3-O-(1-carboxyvinyl)-alpha-D-glucosamine + NADPH + H(+)</text>
        <dbReference type="Rhea" id="RHEA:12248"/>
        <dbReference type="ChEBI" id="CHEBI:15378"/>
        <dbReference type="ChEBI" id="CHEBI:57783"/>
        <dbReference type="ChEBI" id="CHEBI:58349"/>
        <dbReference type="ChEBI" id="CHEBI:68483"/>
        <dbReference type="ChEBI" id="CHEBI:70757"/>
        <dbReference type="EC" id="1.3.1.98"/>
    </reaction>
</comment>
<feature type="active site" evidence="16">
    <location>
        <position position="180"/>
    </location>
</feature>
<dbReference type="EC" id="1.3.1.98" evidence="16"/>
<evidence type="ECO:0000256" key="12">
    <source>
        <dbReference type="ARBA" id="ARBA00023002"/>
    </source>
</evidence>
<evidence type="ECO:0000256" key="9">
    <source>
        <dbReference type="ARBA" id="ARBA00022857"/>
    </source>
</evidence>
<dbReference type="InterPro" id="IPR003170">
    <property type="entry name" value="MurB"/>
</dbReference>
<evidence type="ECO:0000256" key="16">
    <source>
        <dbReference type="HAMAP-Rule" id="MF_00037"/>
    </source>
</evidence>
<reference evidence="18 19" key="2">
    <citation type="submission" date="2018-06" db="EMBL/GenBank/DDBJ databases">
        <title>Metagenomic assembly of (sub)arctic Cyanobacteria and their associated microbiome from non-axenic cultures.</title>
        <authorList>
            <person name="Baurain D."/>
        </authorList>
    </citation>
    <scope>NUCLEOTIDE SEQUENCE [LARGE SCALE GENOMIC DNA]</scope>
    <source>
        <strain evidence="18">ULC129bin1</strain>
    </source>
</reference>
<keyword evidence="6 16" id="KW-0132">Cell division</keyword>
<evidence type="ECO:0000256" key="15">
    <source>
        <dbReference type="ARBA" id="ARBA00048914"/>
    </source>
</evidence>
<evidence type="ECO:0000259" key="17">
    <source>
        <dbReference type="PROSITE" id="PS51387"/>
    </source>
</evidence>
<comment type="pathway">
    <text evidence="4 16">Cell wall biogenesis; peptidoglycan biosynthesis.</text>
</comment>
<evidence type="ECO:0000256" key="6">
    <source>
        <dbReference type="ARBA" id="ARBA00022618"/>
    </source>
</evidence>
<comment type="subcellular location">
    <subcellularLocation>
        <location evidence="3 16">Cytoplasm</location>
    </subcellularLocation>
</comment>
<name>A0A2W4VWC9_9CYAN</name>
<keyword evidence="7 16" id="KW-0285">Flavoprotein</keyword>
<proteinExistence type="inferred from homology"/>
<dbReference type="UniPathway" id="UPA00219"/>
<dbReference type="Gene3D" id="3.30.465.10">
    <property type="match status" value="1"/>
</dbReference>
<accession>A0A2W4VWC9</accession>
<dbReference type="AlphaFoldDB" id="A0A2W4VWC9"/>
<comment type="cofactor">
    <cofactor evidence="1 16">
        <name>FAD</name>
        <dbReference type="ChEBI" id="CHEBI:57692"/>
    </cofactor>
</comment>
<sequence length="309" mass="33214">MAANSTQLKTQLVRLDSDLEITPNASLAKLTTFKVGGRAQWLALPKHPDQLKDAVAWGNQQGHPITVLGAGSNLLVSDRGLPGLIICTRALRHSEFDATTGRVVATAGEPWSSLAWKAARNGLQGFEWTIGIPGTVGGAVVMNAGAHGRETADILVETEVLDLDGTLQVLKPDDLDYRYRTSNLQGSDCIVTSATFQLSPGHRSDDVKAATADDLKQRRTTQPYHLPNCGSVFRNPKPYSAGQLIEQAGLKGYQMGEAQISTLHANFIVNLGGAKADDVLALIRHAQAVIFERNGVELETEVKLVGLFE</sequence>
<dbReference type="InterPro" id="IPR006094">
    <property type="entry name" value="Oxid_FAD_bind_N"/>
</dbReference>
<dbReference type="NCBIfam" id="NF010480">
    <property type="entry name" value="PRK13905.1"/>
    <property type="match status" value="1"/>
</dbReference>
<evidence type="ECO:0000256" key="13">
    <source>
        <dbReference type="ARBA" id="ARBA00023306"/>
    </source>
</evidence>
<dbReference type="Pfam" id="PF01565">
    <property type="entry name" value="FAD_binding_4"/>
    <property type="match status" value="1"/>
</dbReference>
<feature type="active site" evidence="16">
    <location>
        <position position="301"/>
    </location>
</feature>
<dbReference type="InterPro" id="IPR036635">
    <property type="entry name" value="MurB_C_sf"/>
</dbReference>
<dbReference type="Gene3D" id="3.30.43.10">
    <property type="entry name" value="Uridine Diphospho-n-acetylenolpyruvylglucosamine Reductase, domain 2"/>
    <property type="match status" value="1"/>
</dbReference>
<keyword evidence="10 16" id="KW-0133">Cell shape</keyword>
<comment type="function">
    <text evidence="2 16">Cell wall formation.</text>
</comment>
<keyword evidence="9 16" id="KW-0521">NADP</keyword>
<keyword evidence="8 16" id="KW-0274">FAD</keyword>
<dbReference type="EMBL" id="QBMC01000077">
    <property type="protein sequence ID" value="PZO16611.1"/>
    <property type="molecule type" value="Genomic_DNA"/>
</dbReference>